<keyword evidence="3" id="KW-1185">Reference proteome</keyword>
<feature type="transmembrane region" description="Helical" evidence="1">
    <location>
        <begin position="57"/>
        <end position="83"/>
    </location>
</feature>
<keyword evidence="1" id="KW-1133">Transmembrane helix</keyword>
<feature type="transmembrane region" description="Helical" evidence="1">
    <location>
        <begin position="31"/>
        <end position="50"/>
    </location>
</feature>
<evidence type="ECO:0000313" key="3">
    <source>
        <dbReference type="Proteomes" id="UP000790580"/>
    </source>
</evidence>
<organism evidence="2 3">
    <name type="scientific">Evansella alkalicola</name>
    <dbReference type="NCBI Taxonomy" id="745819"/>
    <lineage>
        <taxon>Bacteria</taxon>
        <taxon>Bacillati</taxon>
        <taxon>Bacillota</taxon>
        <taxon>Bacilli</taxon>
        <taxon>Bacillales</taxon>
        <taxon>Bacillaceae</taxon>
        <taxon>Evansella</taxon>
    </lineage>
</organism>
<sequence length="87" mass="9750">MTGFLSFLLALIALAIVNISFLTGFNGDGALFSFFYISLLGFFLGIVGLFTKKRSRLFAIWGFFLNLFVVIFPFLMFILAYTINATP</sequence>
<gene>
    <name evidence="2" type="ORF">KS407_15425</name>
</gene>
<reference evidence="2 3" key="1">
    <citation type="submission" date="2021-06" db="EMBL/GenBank/DDBJ databases">
        <title>Bacillus sp. RD4P76, an endophyte from a halophyte.</title>
        <authorList>
            <person name="Sun J.-Q."/>
        </authorList>
    </citation>
    <scope>NUCLEOTIDE SEQUENCE [LARGE SCALE GENOMIC DNA]</scope>
    <source>
        <strain evidence="2 3">JCM 17098</strain>
    </source>
</reference>
<comment type="caution">
    <text evidence="2">The sequence shown here is derived from an EMBL/GenBank/DDBJ whole genome shotgun (WGS) entry which is preliminary data.</text>
</comment>
<dbReference type="Proteomes" id="UP000790580">
    <property type="component" value="Unassembled WGS sequence"/>
</dbReference>
<evidence type="ECO:0000313" key="2">
    <source>
        <dbReference type="EMBL" id="MBU9722806.1"/>
    </source>
</evidence>
<keyword evidence="1" id="KW-0812">Transmembrane</keyword>
<accession>A0ABS6JXI4</accession>
<protein>
    <submittedName>
        <fullName evidence="2">Uncharacterized protein</fullName>
    </submittedName>
</protein>
<proteinExistence type="predicted"/>
<keyword evidence="1" id="KW-0472">Membrane</keyword>
<name>A0ABS6JXI4_9BACI</name>
<evidence type="ECO:0000256" key="1">
    <source>
        <dbReference type="SAM" id="Phobius"/>
    </source>
</evidence>
<dbReference type="EMBL" id="JAHQCR010000062">
    <property type="protein sequence ID" value="MBU9722806.1"/>
    <property type="molecule type" value="Genomic_DNA"/>
</dbReference>